<name>A0AAJ7FLX6_CEPCN</name>
<feature type="compositionally biased region" description="Polar residues" evidence="1">
    <location>
        <begin position="434"/>
        <end position="452"/>
    </location>
</feature>
<dbReference type="GeneID" id="107269212"/>
<keyword evidence="2" id="KW-0472">Membrane</keyword>
<keyword evidence="2" id="KW-1133">Transmembrane helix</keyword>
<proteinExistence type="predicted"/>
<reference evidence="4" key="1">
    <citation type="submission" date="2025-08" db="UniProtKB">
        <authorList>
            <consortium name="RefSeq"/>
        </authorList>
    </citation>
    <scope>IDENTIFICATION</scope>
</reference>
<evidence type="ECO:0000256" key="2">
    <source>
        <dbReference type="SAM" id="Phobius"/>
    </source>
</evidence>
<evidence type="ECO:0000313" key="4">
    <source>
        <dbReference type="RefSeq" id="XP_015598295.1"/>
    </source>
</evidence>
<sequence length="520" mass="56945">MAILYYTRVHTIAYQYLPCTWEDNLSRNRREYNSLLTERCVERGRRRVPPLVSHRTSSIQRIFNYADITVTVASTSTNANTVNPAVNDLDWFADVAEEELLYYTGVGNDMDSLWAVIGSFVPPPPRPPYLPEEGITTDGLTTCDLCSWAWRNDRHSFSLDGTLELRVPTAHSRNTYPYPDTVITNQSKENPEAPGELGWVLTLVIVSLVSAGIGAVVMVTLLHCRRLKSTAARGTCCGVGVEDTSTQESASPAGGGGGGGVSVIPDRPPLELDKLPPYHDVTPSPGHNVWSWLGSRRGGGTPGVVATPLSLPQHRRAMNLPVENHYTHMQTDEALYAELDSQAASYASDLQLQMRGSSTYGTTSGGQDDEYHELDAARLHRHYGAGNNDGSLRRDALRTRHSQRLQEPDYEMYENGPTTPRPPSQLQHHHHQTIRTGSGASEHPSYQNTAYTGSDAEPDGPTLSSAPSSAYYSDLSSNSANQQLPPSASATSLQPNPQNLETPQYRLAAINESSVPSDYI</sequence>
<evidence type="ECO:0000313" key="3">
    <source>
        <dbReference type="Proteomes" id="UP000694920"/>
    </source>
</evidence>
<accession>A0AAJ7FLX6</accession>
<organism evidence="3 4">
    <name type="scientific">Cephus cinctus</name>
    <name type="common">Wheat stem sawfly</name>
    <dbReference type="NCBI Taxonomy" id="211228"/>
    <lineage>
        <taxon>Eukaryota</taxon>
        <taxon>Metazoa</taxon>
        <taxon>Ecdysozoa</taxon>
        <taxon>Arthropoda</taxon>
        <taxon>Hexapoda</taxon>
        <taxon>Insecta</taxon>
        <taxon>Pterygota</taxon>
        <taxon>Neoptera</taxon>
        <taxon>Endopterygota</taxon>
        <taxon>Hymenoptera</taxon>
        <taxon>Cephoidea</taxon>
        <taxon>Cephidae</taxon>
        <taxon>Cephus</taxon>
    </lineage>
</organism>
<dbReference type="KEGG" id="ccin:107269212"/>
<gene>
    <name evidence="4" type="primary">LOC107269212</name>
</gene>
<keyword evidence="3" id="KW-1185">Reference proteome</keyword>
<dbReference type="RefSeq" id="XP_015598295.1">
    <property type="nucleotide sequence ID" value="XM_015742809.2"/>
</dbReference>
<evidence type="ECO:0000256" key="1">
    <source>
        <dbReference type="SAM" id="MobiDB-lite"/>
    </source>
</evidence>
<feature type="transmembrane region" description="Helical" evidence="2">
    <location>
        <begin position="197"/>
        <end position="222"/>
    </location>
</feature>
<keyword evidence="2" id="KW-0812">Transmembrane</keyword>
<protein>
    <submittedName>
        <fullName evidence="4">Uncharacterized protein LOC107269212 isoform X1</fullName>
    </submittedName>
</protein>
<feature type="region of interest" description="Disordered" evidence="1">
    <location>
        <begin position="403"/>
        <end position="502"/>
    </location>
</feature>
<feature type="compositionally biased region" description="Basic and acidic residues" evidence="1">
    <location>
        <begin position="268"/>
        <end position="277"/>
    </location>
</feature>
<dbReference type="Proteomes" id="UP000694920">
    <property type="component" value="Unplaced"/>
</dbReference>
<dbReference type="AlphaFoldDB" id="A0AAJ7FLX6"/>
<feature type="region of interest" description="Disordered" evidence="1">
    <location>
        <begin position="241"/>
        <end position="280"/>
    </location>
</feature>
<feature type="compositionally biased region" description="Polar residues" evidence="1">
    <location>
        <begin position="482"/>
        <end position="502"/>
    </location>
</feature>
<feature type="compositionally biased region" description="Low complexity" evidence="1">
    <location>
        <begin position="463"/>
        <end position="481"/>
    </location>
</feature>